<reference evidence="4" key="1">
    <citation type="submission" date="2020-05" db="EMBL/GenBank/DDBJ databases">
        <authorList>
            <person name="Chiriac C."/>
            <person name="Salcher M."/>
            <person name="Ghai R."/>
            <person name="Kavagutti S V."/>
        </authorList>
    </citation>
    <scope>NUCLEOTIDE SEQUENCE</scope>
</reference>
<keyword evidence="1" id="KW-0175">Coiled coil</keyword>
<evidence type="ECO:0000313" key="4">
    <source>
        <dbReference type="EMBL" id="CAB5219057.1"/>
    </source>
</evidence>
<organism evidence="4">
    <name type="scientific">uncultured Caudovirales phage</name>
    <dbReference type="NCBI Taxonomy" id="2100421"/>
    <lineage>
        <taxon>Viruses</taxon>
        <taxon>Duplodnaviria</taxon>
        <taxon>Heunggongvirae</taxon>
        <taxon>Uroviricota</taxon>
        <taxon>Caudoviricetes</taxon>
        <taxon>Peduoviridae</taxon>
        <taxon>Maltschvirus</taxon>
        <taxon>Maltschvirus maltsch</taxon>
    </lineage>
</organism>
<dbReference type="EMBL" id="LR798268">
    <property type="protein sequence ID" value="CAB5219057.1"/>
    <property type="molecule type" value="Genomic_DNA"/>
</dbReference>
<dbReference type="EMBL" id="LR796152">
    <property type="protein sequence ID" value="CAB4122013.1"/>
    <property type="molecule type" value="Genomic_DNA"/>
</dbReference>
<evidence type="ECO:0000313" key="2">
    <source>
        <dbReference type="EMBL" id="CAB4122013.1"/>
    </source>
</evidence>
<feature type="coiled-coil region" evidence="1">
    <location>
        <begin position="28"/>
        <end position="62"/>
    </location>
</feature>
<protein>
    <submittedName>
        <fullName evidence="4">Uncharacterized protein</fullName>
    </submittedName>
</protein>
<dbReference type="EMBL" id="LR796176">
    <property type="protein sequence ID" value="CAB4123699.1"/>
    <property type="molecule type" value="Genomic_DNA"/>
</dbReference>
<accession>A0A6J7WMT5</accession>
<proteinExistence type="predicted"/>
<gene>
    <name evidence="4" type="ORF">UFOVP220_28</name>
    <name evidence="2" type="ORF">UFOVP26_60</name>
    <name evidence="3" type="ORF">UFOVP44_37</name>
</gene>
<name>A0A6J7WMT5_9CAUD</name>
<evidence type="ECO:0000256" key="1">
    <source>
        <dbReference type="SAM" id="Coils"/>
    </source>
</evidence>
<sequence length="85" mass="9908">MIENKCKCDFRTKLVGDGCRYCQAQEYIDKLSMDYDDLLDENEALEDKLAKHMDEFKRYGDALGEVRAENLKLKKQLGLIPTEED</sequence>
<evidence type="ECO:0000313" key="3">
    <source>
        <dbReference type="EMBL" id="CAB4123699.1"/>
    </source>
</evidence>